<evidence type="ECO:0000256" key="4">
    <source>
        <dbReference type="ARBA" id="ARBA00037345"/>
    </source>
</evidence>
<dbReference type="EMBL" id="LOCO01000012">
    <property type="protein sequence ID" value="KXO08952.1"/>
    <property type="molecule type" value="Genomic_DNA"/>
</dbReference>
<dbReference type="InterPro" id="IPR050204">
    <property type="entry name" value="AraC_XylS_family_regulators"/>
</dbReference>
<dbReference type="AlphaFoldDB" id="A0A137S952"/>
<reference evidence="7" key="1">
    <citation type="submission" date="2015-12" db="EMBL/GenBank/DDBJ databases">
        <authorList>
            <person name="Lima A."/>
            <person name="Farahani Zayas N."/>
            <person name="Castro Da Silva M.A."/>
            <person name="Cabral A."/>
            <person name="Pessatti M.L."/>
        </authorList>
    </citation>
    <scope>NUCLEOTIDE SEQUENCE [LARGE SCALE GENOMIC DNA]</scope>
    <source>
        <strain evidence="7">LAMA 842</strain>
    </source>
</reference>
<protein>
    <submittedName>
        <fullName evidence="6">Transcriptional regulator, AraC family</fullName>
    </submittedName>
</protein>
<accession>A0A137S952</accession>
<dbReference type="InterPro" id="IPR018060">
    <property type="entry name" value="HTH_AraC"/>
</dbReference>
<dbReference type="GO" id="GO:0003700">
    <property type="term" value="F:DNA-binding transcription factor activity"/>
    <property type="evidence" value="ECO:0007669"/>
    <property type="project" value="InterPro"/>
</dbReference>
<organism evidence="6 7">
    <name type="scientific">Marinobacter excellens LAMA 842</name>
    <dbReference type="NCBI Taxonomy" id="1306954"/>
    <lineage>
        <taxon>Bacteria</taxon>
        <taxon>Pseudomonadati</taxon>
        <taxon>Pseudomonadota</taxon>
        <taxon>Gammaproteobacteria</taxon>
        <taxon>Pseudomonadales</taxon>
        <taxon>Marinobacteraceae</taxon>
        <taxon>Marinobacter</taxon>
    </lineage>
</organism>
<dbReference type="GO" id="GO:0043565">
    <property type="term" value="F:sequence-specific DNA binding"/>
    <property type="evidence" value="ECO:0007669"/>
    <property type="project" value="InterPro"/>
</dbReference>
<keyword evidence="7" id="KW-1185">Reference proteome</keyword>
<evidence type="ECO:0000256" key="3">
    <source>
        <dbReference type="ARBA" id="ARBA00023163"/>
    </source>
</evidence>
<dbReference type="PATRIC" id="fig|1306954.6.peg.720"/>
<dbReference type="PROSITE" id="PS01124">
    <property type="entry name" value="HTH_ARAC_FAMILY_2"/>
    <property type="match status" value="1"/>
</dbReference>
<dbReference type="Pfam" id="PF12833">
    <property type="entry name" value="HTH_18"/>
    <property type="match status" value="1"/>
</dbReference>
<keyword evidence="2" id="KW-0238">DNA-binding</keyword>
<dbReference type="Proteomes" id="UP000070282">
    <property type="component" value="Unassembled WGS sequence"/>
</dbReference>
<keyword evidence="3" id="KW-0804">Transcription</keyword>
<dbReference type="PANTHER" id="PTHR46796">
    <property type="entry name" value="HTH-TYPE TRANSCRIPTIONAL ACTIVATOR RHAS-RELATED"/>
    <property type="match status" value="1"/>
</dbReference>
<sequence length="329" mass="36753">MNEKQVPFRYNVGVRSPDFEEAKAFINAHIEDREVAPLSHNGRAENLLTLQPVGSSSLFGAMWSEKVHIQSETQQTFHAVLVLSGNIYCKSLDTNVPADSLVLTAPGKQADLVWEKGTRAVVMSLARQKLIDTLGVPDLSFLRETNAFIPGNHQDALVLRNAITCLAQQHEICQGRIDPAVQSQWEGLLLAQFANQLHREGLENPSILPSRIRLATEWILAHIREPISVCDLLRITGASRRSLESGFRTYLNTTPAKFILCHKLKGVRELLRTSPDINIGDAAFSFGFNHLSHFTRQYHEAFGELPSETLRQCRASRVVVSKKARLDSV</sequence>
<gene>
    <name evidence="6" type="ORF">J122_2433</name>
</gene>
<evidence type="ECO:0000313" key="6">
    <source>
        <dbReference type="EMBL" id="KXO08952.1"/>
    </source>
</evidence>
<proteinExistence type="predicted"/>
<comment type="function">
    <text evidence="4">Regulatory protein of the TOL plasmid xyl operons. XylS activates the xylXYZLTEGFJQKIH operon required for the degradation of toluene, m-xylene and p-xylene.</text>
</comment>
<dbReference type="SUPFAM" id="SSF46689">
    <property type="entry name" value="Homeodomain-like"/>
    <property type="match status" value="2"/>
</dbReference>
<evidence type="ECO:0000259" key="5">
    <source>
        <dbReference type="PROSITE" id="PS01124"/>
    </source>
</evidence>
<evidence type="ECO:0000313" key="7">
    <source>
        <dbReference type="Proteomes" id="UP000070282"/>
    </source>
</evidence>
<dbReference type="Gene3D" id="1.10.10.60">
    <property type="entry name" value="Homeodomain-like"/>
    <property type="match status" value="1"/>
</dbReference>
<evidence type="ECO:0000256" key="2">
    <source>
        <dbReference type="ARBA" id="ARBA00023125"/>
    </source>
</evidence>
<comment type="caution">
    <text evidence="6">The sequence shown here is derived from an EMBL/GenBank/DDBJ whole genome shotgun (WGS) entry which is preliminary data.</text>
</comment>
<dbReference type="SMART" id="SM00342">
    <property type="entry name" value="HTH_ARAC"/>
    <property type="match status" value="1"/>
</dbReference>
<evidence type="ECO:0000256" key="1">
    <source>
        <dbReference type="ARBA" id="ARBA00023015"/>
    </source>
</evidence>
<dbReference type="InterPro" id="IPR009057">
    <property type="entry name" value="Homeodomain-like_sf"/>
</dbReference>
<name>A0A137S952_9GAMM</name>
<feature type="domain" description="HTH araC/xylS-type" evidence="5">
    <location>
        <begin position="213"/>
        <end position="312"/>
    </location>
</feature>
<dbReference type="RefSeq" id="WP_061332479.1">
    <property type="nucleotide sequence ID" value="NZ_LOCO01000012.1"/>
</dbReference>
<keyword evidence="1" id="KW-0805">Transcription regulation</keyword>